<keyword evidence="3" id="KW-0812">Transmembrane</keyword>
<keyword evidence="3" id="KW-0472">Membrane</keyword>
<evidence type="ECO:0000259" key="4">
    <source>
        <dbReference type="PROSITE" id="PS50887"/>
    </source>
</evidence>
<dbReference type="InterPro" id="IPR029787">
    <property type="entry name" value="Nucleotide_cyclase"/>
</dbReference>
<dbReference type="PROSITE" id="PS50887">
    <property type="entry name" value="GGDEF"/>
    <property type="match status" value="1"/>
</dbReference>
<dbReference type="CDD" id="cd01949">
    <property type="entry name" value="GGDEF"/>
    <property type="match status" value="1"/>
</dbReference>
<feature type="transmembrane region" description="Helical" evidence="3">
    <location>
        <begin position="6"/>
        <end position="26"/>
    </location>
</feature>
<evidence type="ECO:0000313" key="5">
    <source>
        <dbReference type="EMBL" id="GLR15205.1"/>
    </source>
</evidence>
<feature type="transmembrane region" description="Helical" evidence="3">
    <location>
        <begin position="38"/>
        <end position="58"/>
    </location>
</feature>
<keyword evidence="3" id="KW-1133">Transmembrane helix</keyword>
<proteinExistence type="predicted"/>
<reference evidence="6" key="1">
    <citation type="journal article" date="2019" name="Int. J. Syst. Evol. Microbiol.">
        <title>The Global Catalogue of Microorganisms (GCM) 10K type strain sequencing project: providing services to taxonomists for standard genome sequencing and annotation.</title>
        <authorList>
            <consortium name="The Broad Institute Genomics Platform"/>
            <consortium name="The Broad Institute Genome Sequencing Center for Infectious Disease"/>
            <person name="Wu L."/>
            <person name="Ma J."/>
        </authorList>
    </citation>
    <scope>NUCLEOTIDE SEQUENCE [LARGE SCALE GENOMIC DNA]</scope>
    <source>
        <strain evidence="6">NBRC 110044</strain>
    </source>
</reference>
<dbReference type="SMART" id="SM00267">
    <property type="entry name" value="GGDEF"/>
    <property type="match status" value="1"/>
</dbReference>
<organism evidence="5 6">
    <name type="scientific">Chitinimonas prasina</name>
    <dbReference type="NCBI Taxonomy" id="1434937"/>
    <lineage>
        <taxon>Bacteria</taxon>
        <taxon>Pseudomonadati</taxon>
        <taxon>Pseudomonadota</taxon>
        <taxon>Betaproteobacteria</taxon>
        <taxon>Neisseriales</taxon>
        <taxon>Chitinibacteraceae</taxon>
        <taxon>Chitinimonas</taxon>
    </lineage>
</organism>
<dbReference type="Pfam" id="PF00990">
    <property type="entry name" value="GGDEF"/>
    <property type="match status" value="1"/>
</dbReference>
<dbReference type="InterPro" id="IPR000160">
    <property type="entry name" value="GGDEF_dom"/>
</dbReference>
<dbReference type="PANTHER" id="PTHR45138">
    <property type="entry name" value="REGULATORY COMPONENTS OF SENSORY TRANSDUCTION SYSTEM"/>
    <property type="match status" value="1"/>
</dbReference>
<evidence type="ECO:0000313" key="6">
    <source>
        <dbReference type="Proteomes" id="UP001156706"/>
    </source>
</evidence>
<accession>A0ABQ5YP82</accession>
<evidence type="ECO:0000256" key="3">
    <source>
        <dbReference type="SAM" id="Phobius"/>
    </source>
</evidence>
<dbReference type="RefSeq" id="WP_284198272.1">
    <property type="nucleotide sequence ID" value="NZ_BSOG01000007.1"/>
</dbReference>
<dbReference type="NCBIfam" id="TIGR00254">
    <property type="entry name" value="GGDEF"/>
    <property type="match status" value="1"/>
</dbReference>
<dbReference type="Gene3D" id="3.30.70.270">
    <property type="match status" value="1"/>
</dbReference>
<feature type="transmembrane region" description="Helical" evidence="3">
    <location>
        <begin position="64"/>
        <end position="82"/>
    </location>
</feature>
<dbReference type="PANTHER" id="PTHR45138:SF9">
    <property type="entry name" value="DIGUANYLATE CYCLASE DGCM-RELATED"/>
    <property type="match status" value="1"/>
</dbReference>
<protein>
    <recommendedName>
        <fullName evidence="1">diguanylate cyclase</fullName>
        <ecNumber evidence="1">2.7.7.65</ecNumber>
    </recommendedName>
</protein>
<dbReference type="Proteomes" id="UP001156706">
    <property type="component" value="Unassembled WGS sequence"/>
</dbReference>
<dbReference type="EC" id="2.7.7.65" evidence="1"/>
<comment type="caution">
    <text evidence="5">The sequence shown here is derived from an EMBL/GenBank/DDBJ whole genome shotgun (WGS) entry which is preliminary data.</text>
</comment>
<evidence type="ECO:0000256" key="2">
    <source>
        <dbReference type="ARBA" id="ARBA00034247"/>
    </source>
</evidence>
<gene>
    <name evidence="5" type="ORF">GCM10007907_39950</name>
</gene>
<dbReference type="SUPFAM" id="SSF55073">
    <property type="entry name" value="Nucleotide cyclase"/>
    <property type="match status" value="1"/>
</dbReference>
<feature type="domain" description="GGDEF" evidence="4">
    <location>
        <begin position="250"/>
        <end position="382"/>
    </location>
</feature>
<dbReference type="InterPro" id="IPR050469">
    <property type="entry name" value="Diguanylate_Cyclase"/>
</dbReference>
<dbReference type="InterPro" id="IPR043128">
    <property type="entry name" value="Rev_trsase/Diguanyl_cyclase"/>
</dbReference>
<dbReference type="EMBL" id="BSOG01000007">
    <property type="protein sequence ID" value="GLR15205.1"/>
    <property type="molecule type" value="Genomic_DNA"/>
</dbReference>
<sequence>MLDARTLAIALVVTTLLSALMLQLASYGRMHLPGGRHWVVGLLLLAVTWGLMALRGVVPDVLSVLLANLLIFTAAVLLYAAMAEVVGLPPYPANLRWTAIIGGGGLSLAFFGGAIPMLMIFIVSLALTLLLVMSVRMLLRGATRMEAPARYAMGLWLGLCALILLVRTIGALVHPPASMQMTGPLHTLSMLAAQVIVLGCSLGFALMARETMVMELAQRATHDALTGAFNRYAFDPVGQAALTRLAREPGELSVLMLDIDHFKQINDEIGHLAGDEVLCEVARRIESLLRGGDMLARYGGEEFCILLPATGPAEALQVAERLRLAIACELFMLKGCSIKVTASIGVATVAEAMELKQLIGLADSALYGAKMAGRNRSYGPDLC</sequence>
<feature type="transmembrane region" description="Helical" evidence="3">
    <location>
        <begin position="151"/>
        <end position="173"/>
    </location>
</feature>
<comment type="catalytic activity">
    <reaction evidence="2">
        <text>2 GTP = 3',3'-c-di-GMP + 2 diphosphate</text>
        <dbReference type="Rhea" id="RHEA:24898"/>
        <dbReference type="ChEBI" id="CHEBI:33019"/>
        <dbReference type="ChEBI" id="CHEBI:37565"/>
        <dbReference type="ChEBI" id="CHEBI:58805"/>
        <dbReference type="EC" id="2.7.7.65"/>
    </reaction>
</comment>
<feature type="transmembrane region" description="Helical" evidence="3">
    <location>
        <begin position="94"/>
        <end position="112"/>
    </location>
</feature>
<evidence type="ECO:0000256" key="1">
    <source>
        <dbReference type="ARBA" id="ARBA00012528"/>
    </source>
</evidence>
<feature type="transmembrane region" description="Helical" evidence="3">
    <location>
        <begin position="185"/>
        <end position="208"/>
    </location>
</feature>
<keyword evidence="6" id="KW-1185">Reference proteome</keyword>
<name>A0ABQ5YP82_9NEIS</name>